<evidence type="ECO:0000313" key="1">
    <source>
        <dbReference type="EMBL" id="HBU52887.1"/>
    </source>
</evidence>
<reference evidence="1 2" key="1">
    <citation type="journal article" date="2018" name="Nat. Biotechnol.">
        <title>A standardized bacterial taxonomy based on genome phylogeny substantially revises the tree of life.</title>
        <authorList>
            <person name="Parks D.H."/>
            <person name="Chuvochina M."/>
            <person name="Waite D.W."/>
            <person name="Rinke C."/>
            <person name="Skarshewski A."/>
            <person name="Chaumeil P.A."/>
            <person name="Hugenholtz P."/>
        </authorList>
    </citation>
    <scope>NUCLEOTIDE SEQUENCE [LARGE SCALE GENOMIC DNA]</scope>
    <source>
        <strain evidence="1">UBA11621</strain>
    </source>
</reference>
<protein>
    <submittedName>
        <fullName evidence="1">Esterase YqiA</fullName>
    </submittedName>
</protein>
<dbReference type="InterPro" id="IPR029058">
    <property type="entry name" value="AB_hydrolase_fold"/>
</dbReference>
<name>A0A358E3C6_9ALTE</name>
<evidence type="ECO:0000313" key="2">
    <source>
        <dbReference type="Proteomes" id="UP000264779"/>
    </source>
</evidence>
<dbReference type="Proteomes" id="UP000264779">
    <property type="component" value="Unassembled WGS sequence"/>
</dbReference>
<sequence>MHHILYLHGFLSSPASVKAQATREYFA</sequence>
<dbReference type="EMBL" id="DONK01000259">
    <property type="protein sequence ID" value="HBU52887.1"/>
    <property type="molecule type" value="Genomic_DNA"/>
</dbReference>
<dbReference type="InterPro" id="IPR008886">
    <property type="entry name" value="UPF0227/Esterase_YqiA"/>
</dbReference>
<accession>A0A358E3C6</accession>
<feature type="non-terminal residue" evidence="1">
    <location>
        <position position="27"/>
    </location>
</feature>
<gene>
    <name evidence="1" type="ORF">DEB45_16665</name>
</gene>
<comment type="caution">
    <text evidence="1">The sequence shown here is derived from an EMBL/GenBank/DDBJ whole genome shotgun (WGS) entry which is preliminary data.</text>
</comment>
<dbReference type="AlphaFoldDB" id="A0A358E3C6"/>
<dbReference type="Gene3D" id="3.40.50.1820">
    <property type="entry name" value="alpha/beta hydrolase"/>
    <property type="match status" value="1"/>
</dbReference>
<dbReference type="Pfam" id="PF05728">
    <property type="entry name" value="UPF0227"/>
    <property type="match status" value="1"/>
</dbReference>
<organism evidence="1 2">
    <name type="scientific">Alteromonas australica</name>
    <dbReference type="NCBI Taxonomy" id="589873"/>
    <lineage>
        <taxon>Bacteria</taxon>
        <taxon>Pseudomonadati</taxon>
        <taxon>Pseudomonadota</taxon>
        <taxon>Gammaproteobacteria</taxon>
        <taxon>Alteromonadales</taxon>
        <taxon>Alteromonadaceae</taxon>
        <taxon>Alteromonas/Salinimonas group</taxon>
        <taxon>Alteromonas</taxon>
    </lineage>
</organism>
<proteinExistence type="predicted"/>